<dbReference type="Proteomes" id="UP000494106">
    <property type="component" value="Unassembled WGS sequence"/>
</dbReference>
<dbReference type="InterPro" id="IPR036179">
    <property type="entry name" value="Ig-like_dom_sf"/>
</dbReference>
<dbReference type="SMART" id="SM00409">
    <property type="entry name" value="IG"/>
    <property type="match status" value="2"/>
</dbReference>
<dbReference type="InterPro" id="IPR007110">
    <property type="entry name" value="Ig-like_dom"/>
</dbReference>
<dbReference type="EMBL" id="CADEBC010000536">
    <property type="protein sequence ID" value="CAB3249018.1"/>
    <property type="molecule type" value="Genomic_DNA"/>
</dbReference>
<dbReference type="GO" id="GO:0032589">
    <property type="term" value="C:neuron projection membrane"/>
    <property type="evidence" value="ECO:0007669"/>
    <property type="project" value="TreeGrafter"/>
</dbReference>
<protein>
    <recommendedName>
        <fullName evidence="3">Ig-like domain-containing protein</fullName>
    </recommendedName>
</protein>
<dbReference type="SUPFAM" id="SSF48726">
    <property type="entry name" value="Immunoglobulin"/>
    <property type="match status" value="2"/>
</dbReference>
<dbReference type="PANTHER" id="PTHR23279:SF36">
    <property type="entry name" value="DEFECTIVE PROBOSCIS EXTENSION RESPONSE 9, ISOFORM A"/>
    <property type="match status" value="1"/>
</dbReference>
<accession>A0A8S1BEH3</accession>
<evidence type="ECO:0000313" key="4">
    <source>
        <dbReference type="EMBL" id="CAB3249018.1"/>
    </source>
</evidence>
<feature type="region of interest" description="Disordered" evidence="1">
    <location>
        <begin position="251"/>
        <end position="273"/>
    </location>
</feature>
<dbReference type="SMART" id="SM00406">
    <property type="entry name" value="IGv"/>
    <property type="match status" value="1"/>
</dbReference>
<dbReference type="Proteomes" id="UP000494256">
    <property type="component" value="Unassembled WGS sequence"/>
</dbReference>
<evidence type="ECO:0000313" key="6">
    <source>
        <dbReference type="Proteomes" id="UP000494106"/>
    </source>
</evidence>
<dbReference type="SMART" id="SM00408">
    <property type="entry name" value="IGc2"/>
    <property type="match status" value="2"/>
</dbReference>
<organism evidence="5 7">
    <name type="scientific">Arctia plantaginis</name>
    <name type="common">Wood tiger moth</name>
    <name type="synonym">Phalaena plantaginis</name>
    <dbReference type="NCBI Taxonomy" id="874455"/>
    <lineage>
        <taxon>Eukaryota</taxon>
        <taxon>Metazoa</taxon>
        <taxon>Ecdysozoa</taxon>
        <taxon>Arthropoda</taxon>
        <taxon>Hexapoda</taxon>
        <taxon>Insecta</taxon>
        <taxon>Pterygota</taxon>
        <taxon>Neoptera</taxon>
        <taxon>Endopterygota</taxon>
        <taxon>Lepidoptera</taxon>
        <taxon>Glossata</taxon>
        <taxon>Ditrysia</taxon>
        <taxon>Noctuoidea</taxon>
        <taxon>Erebidae</taxon>
        <taxon>Arctiinae</taxon>
        <taxon>Arctia</taxon>
    </lineage>
</organism>
<dbReference type="InterPro" id="IPR013106">
    <property type="entry name" value="Ig_V-set"/>
</dbReference>
<dbReference type="InterPro" id="IPR003598">
    <property type="entry name" value="Ig_sub2"/>
</dbReference>
<dbReference type="PANTHER" id="PTHR23279">
    <property type="entry name" value="DEFECTIVE PROBOSCIS EXTENSION RESPONSE DPR -RELATED"/>
    <property type="match status" value="1"/>
</dbReference>
<reference evidence="6 7" key="1">
    <citation type="submission" date="2020-04" db="EMBL/GenBank/DDBJ databases">
        <authorList>
            <person name="Wallbank WR R."/>
            <person name="Pardo Diaz C."/>
            <person name="Kozak K."/>
            <person name="Martin S."/>
            <person name="Jiggins C."/>
            <person name="Moest M."/>
            <person name="Warren A I."/>
            <person name="Byers J.R.P. K."/>
            <person name="Montejo-Kovacevich G."/>
            <person name="Yen C E."/>
        </authorList>
    </citation>
    <scope>NUCLEOTIDE SEQUENCE [LARGE SCALE GENOMIC DNA]</scope>
</reference>
<feature type="chain" id="PRO_5036273192" description="Ig-like domain-containing protein" evidence="2">
    <location>
        <begin position="23"/>
        <end position="290"/>
    </location>
</feature>
<dbReference type="Gene3D" id="2.60.40.10">
    <property type="entry name" value="Immunoglobulins"/>
    <property type="match status" value="2"/>
</dbReference>
<evidence type="ECO:0000256" key="1">
    <source>
        <dbReference type="SAM" id="MobiDB-lite"/>
    </source>
</evidence>
<comment type="caution">
    <text evidence="5">The sequence shown here is derived from an EMBL/GenBank/DDBJ whole genome shotgun (WGS) entry which is preliminary data.</text>
</comment>
<evidence type="ECO:0000313" key="5">
    <source>
        <dbReference type="EMBL" id="CAB3260451.1"/>
    </source>
</evidence>
<keyword evidence="2" id="KW-0732">Signal</keyword>
<evidence type="ECO:0000259" key="3">
    <source>
        <dbReference type="PROSITE" id="PS50835"/>
    </source>
</evidence>
<evidence type="ECO:0000313" key="7">
    <source>
        <dbReference type="Proteomes" id="UP000494256"/>
    </source>
</evidence>
<dbReference type="CDD" id="cd00096">
    <property type="entry name" value="Ig"/>
    <property type="match status" value="1"/>
</dbReference>
<evidence type="ECO:0000256" key="2">
    <source>
        <dbReference type="SAM" id="SignalP"/>
    </source>
</evidence>
<dbReference type="EMBL" id="CADEBD010000857">
    <property type="protein sequence ID" value="CAB3260451.1"/>
    <property type="molecule type" value="Genomic_DNA"/>
</dbReference>
<proteinExistence type="predicted"/>
<dbReference type="AlphaFoldDB" id="A0A8S1BEH3"/>
<dbReference type="OrthoDB" id="190835at2759"/>
<dbReference type="Pfam" id="PF07686">
    <property type="entry name" value="V-set"/>
    <property type="match status" value="1"/>
</dbReference>
<feature type="domain" description="Ig-like" evidence="3">
    <location>
        <begin position="34"/>
        <end position="132"/>
    </location>
</feature>
<dbReference type="GO" id="GO:0050808">
    <property type="term" value="P:synapse organization"/>
    <property type="evidence" value="ECO:0007669"/>
    <property type="project" value="TreeGrafter"/>
</dbReference>
<keyword evidence="6" id="KW-1185">Reference proteome</keyword>
<gene>
    <name evidence="4" type="ORF">APLA_LOCUS11942</name>
    <name evidence="5" type="ORF">APLA_LOCUS16958</name>
</gene>
<feature type="compositionally biased region" description="Low complexity" evidence="1">
    <location>
        <begin position="264"/>
        <end position="273"/>
    </location>
</feature>
<dbReference type="InterPro" id="IPR013783">
    <property type="entry name" value="Ig-like_fold"/>
</dbReference>
<sequence length="290" mass="30266">MFSRATLLLLSALPALAGMAGGEVVSVVTGAAAPAFVPHQQTLVVAPLGHAASLDCTVYRLLDKSVSWVRSRDLQILSHAGVVFTADARVSATSGVEGAGSSRHSLRIERLRASDAGRYECQVNTEPKMSLFFNLTVVDEPVPTVVVSAVGPSTVLGVEGGAATLACEARYEPPPRQLPLAALEVRWHRGDELINLQSSRGGVSLDTERWAARSLSRLTLAELGAPDAGEYVCAAAGRAAALRLRVQRPTEMSAEAMQRDEGEPAPGRAAPPAAAAPPALLLLVLAAGVR</sequence>
<dbReference type="InterPro" id="IPR003599">
    <property type="entry name" value="Ig_sub"/>
</dbReference>
<feature type="domain" description="Ig-like" evidence="3">
    <location>
        <begin position="143"/>
        <end position="243"/>
    </location>
</feature>
<dbReference type="PROSITE" id="PS50835">
    <property type="entry name" value="IG_LIKE"/>
    <property type="match status" value="2"/>
</dbReference>
<dbReference type="InterPro" id="IPR037448">
    <property type="entry name" value="Zig-8"/>
</dbReference>
<name>A0A8S1BEH3_ARCPL</name>
<feature type="signal peptide" evidence="2">
    <location>
        <begin position="1"/>
        <end position="22"/>
    </location>
</feature>